<evidence type="ECO:0000313" key="3">
    <source>
        <dbReference type="Proteomes" id="UP001180020"/>
    </source>
</evidence>
<keyword evidence="3" id="KW-1185">Reference proteome</keyword>
<protein>
    <submittedName>
        <fullName evidence="2">Uncharacterized protein</fullName>
    </submittedName>
</protein>
<evidence type="ECO:0000313" key="2">
    <source>
        <dbReference type="EMBL" id="KAK1300411.1"/>
    </source>
</evidence>
<feature type="region of interest" description="Disordered" evidence="1">
    <location>
        <begin position="1"/>
        <end position="25"/>
    </location>
</feature>
<dbReference type="AlphaFoldDB" id="A0AAV9DFR3"/>
<comment type="caution">
    <text evidence="2">The sequence shown here is derived from an EMBL/GenBank/DDBJ whole genome shotgun (WGS) entry which is preliminary data.</text>
</comment>
<dbReference type="Proteomes" id="UP001180020">
    <property type="component" value="Unassembled WGS sequence"/>
</dbReference>
<reference evidence="2" key="1">
    <citation type="journal article" date="2023" name="Nat. Commun.">
        <title>Diploid and tetraploid genomes of Acorus and the evolution of monocots.</title>
        <authorList>
            <person name="Ma L."/>
            <person name="Liu K.W."/>
            <person name="Li Z."/>
            <person name="Hsiao Y.Y."/>
            <person name="Qi Y."/>
            <person name="Fu T."/>
            <person name="Tang G.D."/>
            <person name="Zhang D."/>
            <person name="Sun W.H."/>
            <person name="Liu D.K."/>
            <person name="Li Y."/>
            <person name="Chen G.Z."/>
            <person name="Liu X.D."/>
            <person name="Liao X.Y."/>
            <person name="Jiang Y.T."/>
            <person name="Yu X."/>
            <person name="Hao Y."/>
            <person name="Huang J."/>
            <person name="Zhao X.W."/>
            <person name="Ke S."/>
            <person name="Chen Y.Y."/>
            <person name="Wu W.L."/>
            <person name="Hsu J.L."/>
            <person name="Lin Y.F."/>
            <person name="Huang M.D."/>
            <person name="Li C.Y."/>
            <person name="Huang L."/>
            <person name="Wang Z.W."/>
            <person name="Zhao X."/>
            <person name="Zhong W.Y."/>
            <person name="Peng D.H."/>
            <person name="Ahmad S."/>
            <person name="Lan S."/>
            <person name="Zhang J.S."/>
            <person name="Tsai W.C."/>
            <person name="Van de Peer Y."/>
            <person name="Liu Z.J."/>
        </authorList>
    </citation>
    <scope>NUCLEOTIDE SEQUENCE</scope>
    <source>
        <strain evidence="2">CP</strain>
    </source>
</reference>
<name>A0AAV9DFR3_ACOCL</name>
<organism evidence="2 3">
    <name type="scientific">Acorus calamus</name>
    <name type="common">Sweet flag</name>
    <dbReference type="NCBI Taxonomy" id="4465"/>
    <lineage>
        <taxon>Eukaryota</taxon>
        <taxon>Viridiplantae</taxon>
        <taxon>Streptophyta</taxon>
        <taxon>Embryophyta</taxon>
        <taxon>Tracheophyta</taxon>
        <taxon>Spermatophyta</taxon>
        <taxon>Magnoliopsida</taxon>
        <taxon>Liliopsida</taxon>
        <taxon>Acoraceae</taxon>
        <taxon>Acorus</taxon>
    </lineage>
</organism>
<sequence length="177" mass="19697">MKTLYRVGHHPQPRETSSTNSGICAPSGRLSLIEIEFQREKAAPSVAGSSDPEEQFLPIEEELLEVTQEQQGKDEAQMGDSLEGVEDIRRIWPVPSVVASSKSLQTLIEHIEDMAQSMEEITSTLSHKEQAQVERGMVTSTRTSQRTYLGGVKWRYSHTLMMEGGAFGSSGAKTWWT</sequence>
<accession>A0AAV9DFR3</accession>
<dbReference type="EMBL" id="JAUJYO010000013">
    <property type="protein sequence ID" value="KAK1300411.1"/>
    <property type="molecule type" value="Genomic_DNA"/>
</dbReference>
<proteinExistence type="predicted"/>
<gene>
    <name evidence="2" type="ORF">QJS10_CPB13g01123</name>
</gene>
<evidence type="ECO:0000256" key="1">
    <source>
        <dbReference type="SAM" id="MobiDB-lite"/>
    </source>
</evidence>
<reference evidence="2" key="2">
    <citation type="submission" date="2023-06" db="EMBL/GenBank/DDBJ databases">
        <authorList>
            <person name="Ma L."/>
            <person name="Liu K.-W."/>
            <person name="Li Z."/>
            <person name="Hsiao Y.-Y."/>
            <person name="Qi Y."/>
            <person name="Fu T."/>
            <person name="Tang G."/>
            <person name="Zhang D."/>
            <person name="Sun W.-H."/>
            <person name="Liu D.-K."/>
            <person name="Li Y."/>
            <person name="Chen G.-Z."/>
            <person name="Liu X.-D."/>
            <person name="Liao X.-Y."/>
            <person name="Jiang Y.-T."/>
            <person name="Yu X."/>
            <person name="Hao Y."/>
            <person name="Huang J."/>
            <person name="Zhao X.-W."/>
            <person name="Ke S."/>
            <person name="Chen Y.-Y."/>
            <person name="Wu W.-L."/>
            <person name="Hsu J.-L."/>
            <person name="Lin Y.-F."/>
            <person name="Huang M.-D."/>
            <person name="Li C.-Y."/>
            <person name="Huang L."/>
            <person name="Wang Z.-W."/>
            <person name="Zhao X."/>
            <person name="Zhong W.-Y."/>
            <person name="Peng D.-H."/>
            <person name="Ahmad S."/>
            <person name="Lan S."/>
            <person name="Zhang J.-S."/>
            <person name="Tsai W.-C."/>
            <person name="Van De Peer Y."/>
            <person name="Liu Z.-J."/>
        </authorList>
    </citation>
    <scope>NUCLEOTIDE SEQUENCE</scope>
    <source>
        <strain evidence="2">CP</strain>
        <tissue evidence="2">Leaves</tissue>
    </source>
</reference>